<dbReference type="Proteomes" id="UP001217089">
    <property type="component" value="Unassembled WGS sequence"/>
</dbReference>
<evidence type="ECO:0000313" key="3">
    <source>
        <dbReference type="Proteomes" id="UP001217089"/>
    </source>
</evidence>
<evidence type="ECO:0000313" key="2">
    <source>
        <dbReference type="EMBL" id="KAJ8301644.1"/>
    </source>
</evidence>
<reference evidence="2 3" key="1">
    <citation type="submission" date="2022-12" db="EMBL/GenBank/DDBJ databases">
        <title>Chromosome-level genome of Tegillarca granosa.</title>
        <authorList>
            <person name="Kim J."/>
        </authorList>
    </citation>
    <scope>NUCLEOTIDE SEQUENCE [LARGE SCALE GENOMIC DNA]</scope>
    <source>
        <strain evidence="2">Teg-2019</strain>
        <tissue evidence="2">Adductor muscle</tissue>
    </source>
</reference>
<organism evidence="2 3">
    <name type="scientific">Tegillarca granosa</name>
    <name type="common">Malaysian cockle</name>
    <name type="synonym">Anadara granosa</name>
    <dbReference type="NCBI Taxonomy" id="220873"/>
    <lineage>
        <taxon>Eukaryota</taxon>
        <taxon>Metazoa</taxon>
        <taxon>Spiralia</taxon>
        <taxon>Lophotrochozoa</taxon>
        <taxon>Mollusca</taxon>
        <taxon>Bivalvia</taxon>
        <taxon>Autobranchia</taxon>
        <taxon>Pteriomorphia</taxon>
        <taxon>Arcoida</taxon>
        <taxon>Arcoidea</taxon>
        <taxon>Arcidae</taxon>
        <taxon>Tegillarca</taxon>
    </lineage>
</organism>
<gene>
    <name evidence="2" type="ORF">KUTeg_020631</name>
</gene>
<evidence type="ECO:0000256" key="1">
    <source>
        <dbReference type="SAM" id="MobiDB-lite"/>
    </source>
</evidence>
<accession>A0ABQ9E8I1</accession>
<dbReference type="EMBL" id="JARBDR010000918">
    <property type="protein sequence ID" value="KAJ8301644.1"/>
    <property type="molecule type" value="Genomic_DNA"/>
</dbReference>
<sequence length="158" mass="18486">MNSVKRLITNQHIFLINNCNKLLGTRIIPRSQRVLKNYRHASKAAQVQEKDENSNPSGDKAVKPRAGHYAVLTYPELLKEELEDLNQMVQPIEKFFNEGCMYQTYMYESFINCYLSIDCYNNHFDKIQVSNTSYFCETFRKKVSLIKEKISNCDSILK</sequence>
<name>A0ABQ9E8I1_TEGGR</name>
<comment type="caution">
    <text evidence="2">The sequence shown here is derived from an EMBL/GenBank/DDBJ whole genome shotgun (WGS) entry which is preliminary data.</text>
</comment>
<feature type="region of interest" description="Disordered" evidence="1">
    <location>
        <begin position="43"/>
        <end position="63"/>
    </location>
</feature>
<protein>
    <submittedName>
        <fullName evidence="2">Uncharacterized protein</fullName>
    </submittedName>
</protein>
<keyword evidence="3" id="KW-1185">Reference proteome</keyword>
<proteinExistence type="predicted"/>